<dbReference type="InterPro" id="IPR000292">
    <property type="entry name" value="For/NO2_transpt"/>
</dbReference>
<feature type="region of interest" description="Disordered" evidence="11">
    <location>
        <begin position="181"/>
        <end position="203"/>
    </location>
</feature>
<comment type="subunit">
    <text evidence="2">Homopentamer.</text>
</comment>
<evidence type="ECO:0000256" key="7">
    <source>
        <dbReference type="ARBA" id="ARBA00047693"/>
    </source>
</evidence>
<keyword evidence="14" id="KW-1185">Reference proteome</keyword>
<comment type="subcellular location">
    <subcellularLocation>
        <location evidence="1">Cell membrane</location>
        <topology evidence="1">Multi-pass membrane protein</topology>
    </subcellularLocation>
</comment>
<evidence type="ECO:0000256" key="1">
    <source>
        <dbReference type="ARBA" id="ARBA00004651"/>
    </source>
</evidence>
<gene>
    <name evidence="13" type="ORF">SO694_00035234</name>
</gene>
<evidence type="ECO:0000256" key="8">
    <source>
        <dbReference type="ARBA" id="ARBA00049016"/>
    </source>
</evidence>
<evidence type="ECO:0000256" key="5">
    <source>
        <dbReference type="ARBA" id="ARBA00023136"/>
    </source>
</evidence>
<comment type="similarity">
    <text evidence="10">Belongs to the FNT transporter (TC 1.A.16) family.</text>
</comment>
<comment type="catalytic activity">
    <reaction evidence="8">
        <text>formate(in) + H(+)(in) = formate(out) + H(+)(out)</text>
        <dbReference type="Rhea" id="RHEA:80887"/>
        <dbReference type="ChEBI" id="CHEBI:15378"/>
        <dbReference type="ChEBI" id="CHEBI:15740"/>
    </reaction>
</comment>
<dbReference type="Gene3D" id="1.20.1080.10">
    <property type="entry name" value="Glycerol uptake facilitator protein"/>
    <property type="match status" value="2"/>
</dbReference>
<reference evidence="13 14" key="1">
    <citation type="submission" date="2024-03" db="EMBL/GenBank/DDBJ databases">
        <title>Aureococcus anophagefferens CCMP1851 and Kratosvirus quantuckense: Draft genome of a second virus-susceptible host strain in the model system.</title>
        <authorList>
            <person name="Chase E."/>
            <person name="Truchon A.R."/>
            <person name="Schepens W."/>
            <person name="Wilhelm S.W."/>
        </authorList>
    </citation>
    <scope>NUCLEOTIDE SEQUENCE [LARGE SCALE GENOMIC DNA]</scope>
    <source>
        <strain evidence="13 14">CCMP1851</strain>
    </source>
</reference>
<keyword evidence="4" id="KW-1133">Transmembrane helix</keyword>
<evidence type="ECO:0000256" key="12">
    <source>
        <dbReference type="SAM" id="SignalP"/>
    </source>
</evidence>
<comment type="catalytic activity">
    <reaction evidence="6">
        <text>(S)-lactate(in) + H(+)(in) = (S)-lactate(out) + H(+)(out)</text>
        <dbReference type="Rhea" id="RHEA:29415"/>
        <dbReference type="ChEBI" id="CHEBI:15378"/>
        <dbReference type="ChEBI" id="CHEBI:16651"/>
    </reaction>
</comment>
<keyword evidence="3" id="KW-0812">Transmembrane</keyword>
<keyword evidence="5" id="KW-0472">Membrane</keyword>
<dbReference type="PANTHER" id="PTHR30520">
    <property type="entry name" value="FORMATE TRANSPORTER-RELATED"/>
    <property type="match status" value="1"/>
</dbReference>
<evidence type="ECO:0000256" key="6">
    <source>
        <dbReference type="ARBA" id="ARBA00034245"/>
    </source>
</evidence>
<proteinExistence type="inferred from homology"/>
<evidence type="ECO:0000313" key="13">
    <source>
        <dbReference type="EMBL" id="KAK7232642.1"/>
    </source>
</evidence>
<comment type="catalytic activity">
    <reaction evidence="7">
        <text>pyruvate(out) + H(+)(out) = pyruvate(in) + H(+)(in)</text>
        <dbReference type="Rhea" id="RHEA:64720"/>
        <dbReference type="ChEBI" id="CHEBI:15361"/>
        <dbReference type="ChEBI" id="CHEBI:15378"/>
    </reaction>
</comment>
<keyword evidence="12" id="KW-0732">Signal</keyword>
<evidence type="ECO:0000256" key="10">
    <source>
        <dbReference type="ARBA" id="ARBA00049660"/>
    </source>
</evidence>
<dbReference type="InterPro" id="IPR023271">
    <property type="entry name" value="Aquaporin-like"/>
</dbReference>
<protein>
    <submittedName>
        <fullName evidence="13">Uncharacterized protein</fullName>
    </submittedName>
</protein>
<comment type="caution">
    <text evidence="13">The sequence shown here is derived from an EMBL/GenBank/DDBJ whole genome shotgun (WGS) entry which is preliminary data.</text>
</comment>
<feature type="signal peptide" evidence="12">
    <location>
        <begin position="1"/>
        <end position="20"/>
    </location>
</feature>
<dbReference type="EMBL" id="JBBJCI010000367">
    <property type="protein sequence ID" value="KAK7232642.1"/>
    <property type="molecule type" value="Genomic_DNA"/>
</dbReference>
<accession>A0ABR1FKQ7</accession>
<evidence type="ECO:0000256" key="4">
    <source>
        <dbReference type="ARBA" id="ARBA00022989"/>
    </source>
</evidence>
<evidence type="ECO:0000256" key="11">
    <source>
        <dbReference type="SAM" id="MobiDB-lite"/>
    </source>
</evidence>
<evidence type="ECO:0000256" key="9">
    <source>
        <dbReference type="ARBA" id="ARBA00049088"/>
    </source>
</evidence>
<name>A0ABR1FKQ7_AURAN</name>
<comment type="catalytic activity">
    <reaction evidence="9">
        <text>acetate(out) + H(+)(out) = acetate(in) + H(+)(in)</text>
        <dbReference type="Rhea" id="RHEA:71803"/>
        <dbReference type="ChEBI" id="CHEBI:15378"/>
        <dbReference type="ChEBI" id="CHEBI:30089"/>
    </reaction>
</comment>
<evidence type="ECO:0000256" key="2">
    <source>
        <dbReference type="ARBA" id="ARBA00011255"/>
    </source>
</evidence>
<dbReference type="PANTHER" id="PTHR30520:SF6">
    <property type="entry name" value="FORMATE_NITRATE FAMILY TRANSPORTER (EUROFUNG)"/>
    <property type="match status" value="1"/>
</dbReference>
<feature type="chain" id="PRO_5047207276" evidence="12">
    <location>
        <begin position="21"/>
        <end position="232"/>
    </location>
</feature>
<evidence type="ECO:0000256" key="3">
    <source>
        <dbReference type="ARBA" id="ARBA00022692"/>
    </source>
</evidence>
<evidence type="ECO:0000313" key="14">
    <source>
        <dbReference type="Proteomes" id="UP001363151"/>
    </source>
</evidence>
<dbReference type="Proteomes" id="UP001363151">
    <property type="component" value="Unassembled WGS sequence"/>
</dbReference>
<feature type="compositionally biased region" description="Basic and acidic residues" evidence="11">
    <location>
        <begin position="181"/>
        <end position="190"/>
    </location>
</feature>
<organism evidence="13 14">
    <name type="scientific">Aureococcus anophagefferens</name>
    <name type="common">Harmful bloom alga</name>
    <dbReference type="NCBI Taxonomy" id="44056"/>
    <lineage>
        <taxon>Eukaryota</taxon>
        <taxon>Sar</taxon>
        <taxon>Stramenopiles</taxon>
        <taxon>Ochrophyta</taxon>
        <taxon>Pelagophyceae</taxon>
        <taxon>Pelagomonadales</taxon>
        <taxon>Pelagomonadaceae</taxon>
        <taxon>Aureococcus</taxon>
    </lineage>
</organism>
<sequence length="232" mass="24599">MVFPLGLSLIVLSKSELVTANFLTQYLPKPSPDALRVLSVSFAANLAGSLAMVGLASSACLFTPGAAAPRQGRLGQGRPRAVRRLPQGRRRELAREPGRLPGREPLTAPGKIAALWLPIMTFITLNLEHPSPTCSSCPWRSALGAEFTVADMAANIGVVAAGNAAGAVLLVGMLRSPALRRAEVGDERPRRGPSRGAPPPAHKKNRIVAGFIWGRRCSRAWPSRFGTGESNV</sequence>